<protein>
    <submittedName>
        <fullName evidence="9">Uncharacterized protein</fullName>
    </submittedName>
</protein>
<accession>A0A119CTE4</accession>
<dbReference type="InterPro" id="IPR027417">
    <property type="entry name" value="P-loop_NTPase"/>
</dbReference>
<keyword evidence="8" id="KW-0472">Membrane</keyword>
<dbReference type="AlphaFoldDB" id="A0A119CTE4"/>
<keyword evidence="1" id="KW-0813">Transport</keyword>
<dbReference type="PANTHER" id="PTHR43790">
    <property type="entry name" value="CARBOHYDRATE TRANSPORT ATP-BINDING PROTEIN MG119-RELATED"/>
    <property type="match status" value="1"/>
</dbReference>
<proteinExistence type="predicted"/>
<keyword evidence="3" id="KW-0762">Sugar transport</keyword>
<evidence type="ECO:0000256" key="6">
    <source>
        <dbReference type="ARBA" id="ARBA00022840"/>
    </source>
</evidence>
<keyword evidence="6" id="KW-0067">ATP-binding</keyword>
<name>A0A119CTE4_THIDE</name>
<keyword evidence="5" id="KW-0547">Nucleotide-binding</keyword>
<keyword evidence="4" id="KW-0677">Repeat</keyword>
<evidence type="ECO:0000256" key="8">
    <source>
        <dbReference type="ARBA" id="ARBA00023136"/>
    </source>
</evidence>
<evidence type="ECO:0000256" key="5">
    <source>
        <dbReference type="ARBA" id="ARBA00022741"/>
    </source>
</evidence>
<evidence type="ECO:0000256" key="3">
    <source>
        <dbReference type="ARBA" id="ARBA00022597"/>
    </source>
</evidence>
<evidence type="ECO:0000256" key="4">
    <source>
        <dbReference type="ARBA" id="ARBA00022737"/>
    </source>
</evidence>
<evidence type="ECO:0000313" key="9">
    <source>
        <dbReference type="EMBL" id="KVW91216.1"/>
    </source>
</evidence>
<dbReference type="EMBL" id="LDUG01000062">
    <property type="protein sequence ID" value="KVW91216.1"/>
    <property type="molecule type" value="Genomic_DNA"/>
</dbReference>
<keyword evidence="7" id="KW-1278">Translocase</keyword>
<dbReference type="InterPro" id="IPR050107">
    <property type="entry name" value="ABC_carbohydrate_import_ATPase"/>
</dbReference>
<reference evidence="9 10" key="1">
    <citation type="journal article" date="2015" name="Appl. Environ. Microbiol.">
        <title>Aerobic and Anaerobic Thiosulfate Oxidation by a Cold-Adapted, Subglacial Chemoautotroph.</title>
        <authorList>
            <person name="Harrold Z.R."/>
            <person name="Skidmore M.L."/>
            <person name="Hamilton T.L."/>
            <person name="Desch L."/>
            <person name="Amada K."/>
            <person name="van Gelder W."/>
            <person name="Glover K."/>
            <person name="Roden E.E."/>
            <person name="Boyd E.S."/>
        </authorList>
    </citation>
    <scope>NUCLEOTIDE SEQUENCE [LARGE SCALE GENOMIC DNA]</scope>
    <source>
        <strain evidence="9 10">RG</strain>
    </source>
</reference>
<dbReference type="PANTHER" id="PTHR43790:SF3">
    <property type="entry name" value="D-ALLOSE IMPORT ATP-BINDING PROTEIN ALSA-RELATED"/>
    <property type="match status" value="1"/>
</dbReference>
<evidence type="ECO:0000256" key="2">
    <source>
        <dbReference type="ARBA" id="ARBA00022475"/>
    </source>
</evidence>
<dbReference type="PATRIC" id="fig|36861.3.peg.3222"/>
<dbReference type="SUPFAM" id="SSF52540">
    <property type="entry name" value="P-loop containing nucleoside triphosphate hydrolases"/>
    <property type="match status" value="1"/>
</dbReference>
<dbReference type="Gene3D" id="3.40.50.300">
    <property type="entry name" value="P-loop containing nucleotide triphosphate hydrolases"/>
    <property type="match status" value="1"/>
</dbReference>
<keyword evidence="2" id="KW-1003">Cell membrane</keyword>
<keyword evidence="10" id="KW-1185">Reference proteome</keyword>
<dbReference type="Proteomes" id="UP000064243">
    <property type="component" value="Unassembled WGS sequence"/>
</dbReference>
<evidence type="ECO:0000313" key="10">
    <source>
        <dbReference type="Proteomes" id="UP000064243"/>
    </source>
</evidence>
<dbReference type="GO" id="GO:0005524">
    <property type="term" value="F:ATP binding"/>
    <property type="evidence" value="ECO:0007669"/>
    <property type="project" value="UniProtKB-KW"/>
</dbReference>
<sequence>MLIVDEPTRGIDIAAKADVHRLLQELASRGMAVIVVSSDLPEILAISDRVIVMREGAITAKLSRQQATQHVVMEAAAA</sequence>
<evidence type="ECO:0000256" key="1">
    <source>
        <dbReference type="ARBA" id="ARBA00022448"/>
    </source>
</evidence>
<gene>
    <name evidence="9" type="ORF">ABW22_16325</name>
</gene>
<comment type="caution">
    <text evidence="9">The sequence shown here is derived from an EMBL/GenBank/DDBJ whole genome shotgun (WGS) entry which is preliminary data.</text>
</comment>
<organism evidence="9 10">
    <name type="scientific">Thiobacillus denitrificans</name>
    <dbReference type="NCBI Taxonomy" id="36861"/>
    <lineage>
        <taxon>Bacteria</taxon>
        <taxon>Pseudomonadati</taxon>
        <taxon>Pseudomonadota</taxon>
        <taxon>Betaproteobacteria</taxon>
        <taxon>Nitrosomonadales</taxon>
        <taxon>Thiobacillaceae</taxon>
        <taxon>Thiobacillus</taxon>
    </lineage>
</organism>
<evidence type="ECO:0000256" key="7">
    <source>
        <dbReference type="ARBA" id="ARBA00022967"/>
    </source>
</evidence>